<dbReference type="FunFam" id="1.10.840.10:FF:000003">
    <property type="entry name" value="Ras guanyl-releasing protein 3 isoform 1"/>
    <property type="match status" value="1"/>
</dbReference>
<dbReference type="SUPFAM" id="SSF57889">
    <property type="entry name" value="Cysteine-rich domain"/>
    <property type="match status" value="1"/>
</dbReference>
<dbReference type="STRING" id="7897.ENSLACP00000021020"/>
<keyword evidence="6" id="KW-0106">Calcium</keyword>
<dbReference type="GO" id="GO:0005509">
    <property type="term" value="F:calcium ion binding"/>
    <property type="evidence" value="ECO:0007669"/>
    <property type="project" value="InterPro"/>
</dbReference>
<accession>H3BGJ9</accession>
<dbReference type="PROSITE" id="PS50222">
    <property type="entry name" value="EF_HAND_2"/>
    <property type="match status" value="2"/>
</dbReference>
<evidence type="ECO:0000313" key="13">
    <source>
        <dbReference type="Ensembl" id="ENSLACP00000021020.1"/>
    </source>
</evidence>
<dbReference type="Pfam" id="PF13202">
    <property type="entry name" value="EF-hand_5"/>
    <property type="match status" value="2"/>
</dbReference>
<keyword evidence="14" id="KW-1185">Reference proteome</keyword>
<dbReference type="SUPFAM" id="SSF48366">
    <property type="entry name" value="Ras GEF"/>
    <property type="match status" value="1"/>
</dbReference>
<dbReference type="EMBL" id="AFYH01010117">
    <property type="status" value="NOT_ANNOTATED_CDS"/>
    <property type="molecule type" value="Genomic_DNA"/>
</dbReference>
<dbReference type="Gene3D" id="1.20.870.10">
    <property type="entry name" value="Son of sevenless (SoS) protein Chain: S domain 1"/>
    <property type="match status" value="1"/>
</dbReference>
<evidence type="ECO:0000259" key="12">
    <source>
        <dbReference type="PROSITE" id="PS50222"/>
    </source>
</evidence>
<dbReference type="GO" id="GO:0005886">
    <property type="term" value="C:plasma membrane"/>
    <property type="evidence" value="ECO:0007669"/>
    <property type="project" value="TreeGrafter"/>
</dbReference>
<dbReference type="SMART" id="SM00109">
    <property type="entry name" value="C1"/>
    <property type="match status" value="1"/>
</dbReference>
<evidence type="ECO:0000313" key="14">
    <source>
        <dbReference type="Proteomes" id="UP000008672"/>
    </source>
</evidence>
<dbReference type="SMART" id="SM00229">
    <property type="entry name" value="RasGEFN"/>
    <property type="match status" value="1"/>
</dbReference>
<dbReference type="EMBL" id="AFYH01010119">
    <property type="status" value="NOT_ANNOTATED_CDS"/>
    <property type="molecule type" value="Genomic_DNA"/>
</dbReference>
<comment type="similarity">
    <text evidence="1">Belongs to the RASGRP family.</text>
</comment>
<dbReference type="Ensembl" id="ENSLACT00000021160.1">
    <property type="protein sequence ID" value="ENSLACP00000021020.1"/>
    <property type="gene ID" value="ENSLACG00000018469.1"/>
</dbReference>
<dbReference type="PROSITE" id="PS00479">
    <property type="entry name" value="ZF_DAG_PE_1"/>
    <property type="match status" value="1"/>
</dbReference>
<dbReference type="InterPro" id="IPR020454">
    <property type="entry name" value="DAG/PE-bd"/>
</dbReference>
<feature type="domain" description="N-terminal Ras-GEF" evidence="11">
    <location>
        <begin position="53"/>
        <end position="176"/>
    </location>
</feature>
<dbReference type="InterPro" id="IPR046349">
    <property type="entry name" value="C1-like_sf"/>
</dbReference>
<dbReference type="PROSITE" id="PS00018">
    <property type="entry name" value="EF_HAND_1"/>
    <property type="match status" value="2"/>
</dbReference>
<dbReference type="Gene3D" id="3.30.60.20">
    <property type="match status" value="1"/>
</dbReference>
<keyword evidence="2 7" id="KW-0344">Guanine-nucleotide releasing factor</keyword>
<dbReference type="PROSITE" id="PS50212">
    <property type="entry name" value="RASGEF_NTER"/>
    <property type="match status" value="1"/>
</dbReference>
<reference evidence="13" key="3">
    <citation type="submission" date="2025-09" db="UniProtKB">
        <authorList>
            <consortium name="Ensembl"/>
        </authorList>
    </citation>
    <scope>IDENTIFICATION</scope>
</reference>
<dbReference type="eggNOG" id="KOG3417">
    <property type="taxonomic scope" value="Eukaryota"/>
</dbReference>
<dbReference type="EMBL" id="AFYH01010114">
    <property type="status" value="NOT_ANNOTATED_CDS"/>
    <property type="molecule type" value="Genomic_DNA"/>
</dbReference>
<dbReference type="InParanoid" id="H3BGJ9"/>
<keyword evidence="3" id="KW-0479">Metal-binding</keyword>
<evidence type="ECO:0000256" key="1">
    <source>
        <dbReference type="ARBA" id="ARBA00009566"/>
    </source>
</evidence>
<dbReference type="PROSITE" id="PS50081">
    <property type="entry name" value="ZF_DAG_PE_2"/>
    <property type="match status" value="1"/>
</dbReference>
<feature type="compositionally biased region" description="Basic residues" evidence="8">
    <location>
        <begin position="27"/>
        <end position="36"/>
    </location>
</feature>
<feature type="region of interest" description="Disordered" evidence="8">
    <location>
        <begin position="669"/>
        <end position="692"/>
    </location>
</feature>
<proteinExistence type="inferred from homology"/>
<dbReference type="EMBL" id="AFYH01010116">
    <property type="status" value="NOT_ANNOTATED_CDS"/>
    <property type="molecule type" value="Genomic_DNA"/>
</dbReference>
<feature type="domain" description="EF-hand" evidence="12">
    <location>
        <begin position="470"/>
        <end position="505"/>
    </location>
</feature>
<dbReference type="OMA" id="CTHESER"/>
<evidence type="ECO:0000256" key="3">
    <source>
        <dbReference type="ARBA" id="ARBA00022723"/>
    </source>
</evidence>
<feature type="compositionally biased region" description="Polar residues" evidence="8">
    <location>
        <begin position="612"/>
        <end position="625"/>
    </location>
</feature>
<name>H3BGJ9_LATCH</name>
<evidence type="ECO:0000256" key="8">
    <source>
        <dbReference type="SAM" id="MobiDB-lite"/>
    </source>
</evidence>
<dbReference type="InterPro" id="IPR000651">
    <property type="entry name" value="Ras-like_Gua-exchang_fac_N"/>
</dbReference>
<dbReference type="HOGENOM" id="CLU_019261_0_0_1"/>
<dbReference type="PANTHER" id="PTHR23113">
    <property type="entry name" value="GUANINE NUCLEOTIDE EXCHANGE FACTOR"/>
    <property type="match status" value="1"/>
</dbReference>
<evidence type="ECO:0000256" key="2">
    <source>
        <dbReference type="ARBA" id="ARBA00022658"/>
    </source>
</evidence>
<sequence length="692" mass="78897">VKTLGLKSRQECAVPVVSSSGGSSSKVRQRQPRRRMTCPSPAEINKAKAMMSMGQVTKSCSLEELIEKCIQSFDSDGSLYRNSQMVNMTLMMHSWVVPSAEFARKLLNIYPFTVCQHRPALLVKICYLVRHWITQYPAVFKLDSKLEEVMADFQETVKREGEESHYNLMDTSNIPTHEWTRRFTYHGPPNCNKKRKVSLLFDHLDPSELANHLSYLEFKSFCRISYLDLKSYALHGSVRENPTLERTVTLCNGVSQWVQLMILNRPTPQQRAEVFSKFIHVAQKLRHLQNFNTLMAVIGALCHSSVSRLKETSSFLSQEVTKALNEMTELLSSSSNYSSYRRVYSECIGFKIPILGVHLKDLVSLHEALPDYLEDNKINLSKLQSLYNHVSELIQLQNNTPPFEANKDLVHLLTLSLDLYYTEDEIYELSYSREPKSTKALPPTPCKPPVVVDWAPGVAPKVDPDTITKHVQQMVDSVFTNYDHDQDGYISQEEFERIASSFPFPFYVIDKDRDGMISREEITEYFMRASSNYSKLGLGFPHNFQETTYKKPTFCYICTGFFWGVTKQGYRCQGCGINCHKHCMDQVSQECKKRFKSFPNDSFTALYPNLLNPGTPTNSKTTSSGSEDDTFMFPHGDGSEHGDENKDQSITATEGPALKKLVGCRSAVAHKSTQTEKPYLETSPPRRVLQYP</sequence>
<dbReference type="CDD" id="cd00051">
    <property type="entry name" value="EFh"/>
    <property type="match status" value="1"/>
</dbReference>
<evidence type="ECO:0000256" key="4">
    <source>
        <dbReference type="ARBA" id="ARBA00022771"/>
    </source>
</evidence>
<dbReference type="GO" id="GO:0005085">
    <property type="term" value="F:guanyl-nucleotide exchange factor activity"/>
    <property type="evidence" value="ECO:0007669"/>
    <property type="project" value="UniProtKB-KW"/>
</dbReference>
<dbReference type="PRINTS" id="PR00008">
    <property type="entry name" value="DAGPEDOMAIN"/>
</dbReference>
<dbReference type="FunFam" id="3.30.60.20:FF:000037">
    <property type="entry name" value="RAS guanyl releasing protein 4"/>
    <property type="match status" value="1"/>
</dbReference>
<evidence type="ECO:0000259" key="11">
    <source>
        <dbReference type="PROSITE" id="PS50212"/>
    </source>
</evidence>
<dbReference type="InterPro" id="IPR008937">
    <property type="entry name" value="Ras-like_GEF"/>
</dbReference>
<dbReference type="InterPro" id="IPR002219">
    <property type="entry name" value="PKC_DAG/PE"/>
</dbReference>
<dbReference type="FunFam" id="1.10.238.10:FF:000051">
    <property type="entry name" value="Ras guanyl-releasing protein 3 isoform 1"/>
    <property type="match status" value="1"/>
</dbReference>
<dbReference type="GO" id="GO:0007265">
    <property type="term" value="P:Ras protein signal transduction"/>
    <property type="evidence" value="ECO:0007669"/>
    <property type="project" value="TreeGrafter"/>
</dbReference>
<dbReference type="PANTHER" id="PTHR23113:SF157">
    <property type="entry name" value="RAS GUANYL-RELEASING PROTEIN 4"/>
    <property type="match status" value="1"/>
</dbReference>
<dbReference type="SMART" id="SM00147">
    <property type="entry name" value="RasGEF"/>
    <property type="match status" value="1"/>
</dbReference>
<dbReference type="InterPro" id="IPR001895">
    <property type="entry name" value="RASGEF_cat_dom"/>
</dbReference>
<dbReference type="CDD" id="cd00155">
    <property type="entry name" value="RasGEF"/>
    <property type="match status" value="1"/>
</dbReference>
<organism evidence="13 14">
    <name type="scientific">Latimeria chalumnae</name>
    <name type="common">Coelacanth</name>
    <dbReference type="NCBI Taxonomy" id="7897"/>
    <lineage>
        <taxon>Eukaryota</taxon>
        <taxon>Metazoa</taxon>
        <taxon>Chordata</taxon>
        <taxon>Craniata</taxon>
        <taxon>Vertebrata</taxon>
        <taxon>Euteleostomi</taxon>
        <taxon>Coelacanthiformes</taxon>
        <taxon>Coelacanthidae</taxon>
        <taxon>Latimeria</taxon>
    </lineage>
</organism>
<dbReference type="GeneTree" id="ENSGT00940000159883"/>
<feature type="region of interest" description="Disordered" evidence="8">
    <location>
        <begin position="16"/>
        <end position="38"/>
    </location>
</feature>
<protein>
    <submittedName>
        <fullName evidence="13">RAS guanyl releasing protein 4</fullName>
    </submittedName>
</protein>
<reference evidence="13" key="2">
    <citation type="submission" date="2025-08" db="UniProtKB">
        <authorList>
            <consortium name="Ensembl"/>
        </authorList>
    </citation>
    <scope>IDENTIFICATION</scope>
</reference>
<feature type="domain" description="EF-hand" evidence="12">
    <location>
        <begin position="506"/>
        <end position="532"/>
    </location>
</feature>
<dbReference type="EMBL" id="AFYH01010115">
    <property type="status" value="NOT_ANNOTATED_CDS"/>
    <property type="molecule type" value="Genomic_DNA"/>
</dbReference>
<evidence type="ECO:0000256" key="7">
    <source>
        <dbReference type="PROSITE-ProRule" id="PRU00168"/>
    </source>
</evidence>
<dbReference type="CDD" id="cd20863">
    <property type="entry name" value="C1_RASGRP4"/>
    <property type="match status" value="1"/>
</dbReference>
<gene>
    <name evidence="13" type="primary">RASGRP4</name>
</gene>
<dbReference type="InterPro" id="IPR018247">
    <property type="entry name" value="EF_Hand_1_Ca_BS"/>
</dbReference>
<dbReference type="InterPro" id="IPR036964">
    <property type="entry name" value="RASGEF_cat_dom_sf"/>
</dbReference>
<feature type="compositionally biased region" description="Basic and acidic residues" evidence="8">
    <location>
        <begin position="637"/>
        <end position="647"/>
    </location>
</feature>
<dbReference type="InterPro" id="IPR002048">
    <property type="entry name" value="EF_hand_dom"/>
</dbReference>
<evidence type="ECO:0000259" key="9">
    <source>
        <dbReference type="PROSITE" id="PS50009"/>
    </source>
</evidence>
<dbReference type="InterPro" id="IPR023578">
    <property type="entry name" value="Ras_GEF_dom_sf"/>
</dbReference>
<feature type="domain" description="Ras-GEF" evidence="9">
    <location>
        <begin position="205"/>
        <end position="436"/>
    </location>
</feature>
<dbReference type="InterPro" id="IPR011992">
    <property type="entry name" value="EF-hand-dom_pair"/>
</dbReference>
<dbReference type="Proteomes" id="UP000008672">
    <property type="component" value="Unassembled WGS sequence"/>
</dbReference>
<dbReference type="Pfam" id="PF00617">
    <property type="entry name" value="RasGEF"/>
    <property type="match status" value="1"/>
</dbReference>
<dbReference type="Gene3D" id="1.10.840.10">
    <property type="entry name" value="Ras guanine-nucleotide exchange factors catalytic domain"/>
    <property type="match status" value="1"/>
</dbReference>
<keyword evidence="5" id="KW-0862">Zinc</keyword>
<dbReference type="EMBL" id="AFYH01010118">
    <property type="status" value="NOT_ANNOTATED_CDS"/>
    <property type="molecule type" value="Genomic_DNA"/>
</dbReference>
<dbReference type="Gene3D" id="1.10.238.10">
    <property type="entry name" value="EF-hand"/>
    <property type="match status" value="1"/>
</dbReference>
<dbReference type="CDD" id="cd06224">
    <property type="entry name" value="REM"/>
    <property type="match status" value="1"/>
</dbReference>
<dbReference type="SUPFAM" id="SSF47473">
    <property type="entry name" value="EF-hand"/>
    <property type="match status" value="1"/>
</dbReference>
<feature type="region of interest" description="Disordered" evidence="8">
    <location>
        <begin position="609"/>
        <end position="652"/>
    </location>
</feature>
<feature type="domain" description="Phorbol-ester/DAG-type" evidence="10">
    <location>
        <begin position="541"/>
        <end position="591"/>
    </location>
</feature>
<reference evidence="14" key="1">
    <citation type="submission" date="2011-08" db="EMBL/GenBank/DDBJ databases">
        <title>The draft genome of Latimeria chalumnae.</title>
        <authorList>
            <person name="Di Palma F."/>
            <person name="Alfoldi J."/>
            <person name="Johnson J."/>
            <person name="Berlin A."/>
            <person name="Gnerre S."/>
            <person name="Jaffe D."/>
            <person name="MacCallum I."/>
            <person name="Young S."/>
            <person name="Walker B.J."/>
            <person name="Lander E."/>
            <person name="Lindblad-Toh K."/>
        </authorList>
    </citation>
    <scope>NUCLEOTIDE SEQUENCE [LARGE SCALE GENOMIC DNA]</scope>
    <source>
        <strain evidence="14">Wild caught</strain>
    </source>
</reference>
<evidence type="ECO:0000259" key="10">
    <source>
        <dbReference type="PROSITE" id="PS50081"/>
    </source>
</evidence>
<dbReference type="Pfam" id="PF00130">
    <property type="entry name" value="C1_1"/>
    <property type="match status" value="1"/>
</dbReference>
<evidence type="ECO:0000256" key="6">
    <source>
        <dbReference type="ARBA" id="ARBA00022837"/>
    </source>
</evidence>
<evidence type="ECO:0000256" key="5">
    <source>
        <dbReference type="ARBA" id="ARBA00022833"/>
    </source>
</evidence>
<dbReference type="PROSITE" id="PS50009">
    <property type="entry name" value="RASGEF_CAT"/>
    <property type="match status" value="1"/>
</dbReference>
<keyword evidence="4" id="KW-0863">Zinc-finger</keyword>
<dbReference type="Bgee" id="ENSLACG00000018469">
    <property type="expression patterns" value="Expressed in pectoral fin and 2 other cell types or tissues"/>
</dbReference>
<dbReference type="GO" id="GO:0008270">
    <property type="term" value="F:zinc ion binding"/>
    <property type="evidence" value="ECO:0007669"/>
    <property type="project" value="UniProtKB-KW"/>
</dbReference>
<dbReference type="AlphaFoldDB" id="H3BGJ9"/>